<gene>
    <name evidence="1" type="ORF">HCUR_00246</name>
</gene>
<sequence>MKGKASYARNIGLLRLIGKIEEKQDGYKQLLLPELTKF</sequence>
<protein>
    <submittedName>
        <fullName evidence="1">Uncharacterized protein</fullName>
    </submittedName>
</protein>
<comment type="caution">
    <text evidence="1">The sequence shown here is derived from an EMBL/GenBank/DDBJ whole genome shotgun (WGS) entry which is preliminary data.</text>
</comment>
<organism evidence="1 2">
    <name type="scientific">Holospora curviuscula</name>
    <dbReference type="NCBI Taxonomy" id="1082868"/>
    <lineage>
        <taxon>Bacteria</taxon>
        <taxon>Pseudomonadati</taxon>
        <taxon>Pseudomonadota</taxon>
        <taxon>Alphaproteobacteria</taxon>
        <taxon>Holosporales</taxon>
        <taxon>Holosporaceae</taxon>
        <taxon>Holospora</taxon>
    </lineage>
</organism>
<keyword evidence="2" id="KW-1185">Reference proteome</keyword>
<dbReference type="AlphaFoldDB" id="A0A2S5RE82"/>
<evidence type="ECO:0000313" key="1">
    <source>
        <dbReference type="EMBL" id="PPE05598.1"/>
    </source>
</evidence>
<accession>A0A2S5RE82</accession>
<proteinExistence type="predicted"/>
<evidence type="ECO:0000313" key="2">
    <source>
        <dbReference type="Proteomes" id="UP000239425"/>
    </source>
</evidence>
<dbReference type="EMBL" id="PHHC01000064">
    <property type="protein sequence ID" value="PPE05598.1"/>
    <property type="molecule type" value="Genomic_DNA"/>
</dbReference>
<dbReference type="Proteomes" id="UP000239425">
    <property type="component" value="Unassembled WGS sequence"/>
</dbReference>
<name>A0A2S5RE82_9PROT</name>
<reference evidence="1 2" key="1">
    <citation type="submission" date="2017-11" db="EMBL/GenBank/DDBJ databases">
        <title>Comparative genomic analysis of Holospora spp., intranuclear symbionts of paramecia.</title>
        <authorList>
            <person name="Garushyants S.K."/>
            <person name="Beliavskaya A."/>
            <person name="Malko D.B."/>
            <person name="Logacheva M.D."/>
            <person name="Rautian M.S."/>
            <person name="Gelfand M.S."/>
        </authorList>
    </citation>
    <scope>NUCLEOTIDE SEQUENCE [LARGE SCALE GENOMIC DNA]</scope>
    <source>
        <strain evidence="2">02AZ16</strain>
    </source>
</reference>